<reference evidence="3" key="2">
    <citation type="submission" date="2021-10" db="EMBL/GenBank/DDBJ databases">
        <title>Phylogenomics reveals ancestral predisposition of the termite-cultivated fungus Termitomyces towards a domesticated lifestyle.</title>
        <authorList>
            <person name="Auxier B."/>
            <person name="Grum-Grzhimaylo A."/>
            <person name="Cardenas M.E."/>
            <person name="Lodge J.D."/>
            <person name="Laessoe T."/>
            <person name="Pedersen O."/>
            <person name="Smith M.E."/>
            <person name="Kuyper T.W."/>
            <person name="Franco-Molano E.A."/>
            <person name="Baroni T.J."/>
            <person name="Aanen D.K."/>
        </authorList>
    </citation>
    <scope>NUCLEOTIDE SEQUENCE</scope>
    <source>
        <strain evidence="3">D49</strain>
    </source>
</reference>
<feature type="region of interest" description="Disordered" evidence="2">
    <location>
        <begin position="312"/>
        <end position="376"/>
    </location>
</feature>
<feature type="region of interest" description="Disordered" evidence="2">
    <location>
        <begin position="405"/>
        <end position="467"/>
    </location>
</feature>
<feature type="region of interest" description="Disordered" evidence="2">
    <location>
        <begin position="755"/>
        <end position="802"/>
    </location>
</feature>
<feature type="compositionally biased region" description="Acidic residues" evidence="2">
    <location>
        <begin position="762"/>
        <end position="787"/>
    </location>
</feature>
<keyword evidence="1" id="KW-0175">Coiled coil</keyword>
<evidence type="ECO:0000256" key="1">
    <source>
        <dbReference type="SAM" id="Coils"/>
    </source>
</evidence>
<feature type="region of interest" description="Disordered" evidence="2">
    <location>
        <begin position="593"/>
        <end position="621"/>
    </location>
</feature>
<organism evidence="3 4">
    <name type="scientific">Sphagnurus paluster</name>
    <dbReference type="NCBI Taxonomy" id="117069"/>
    <lineage>
        <taxon>Eukaryota</taxon>
        <taxon>Fungi</taxon>
        <taxon>Dikarya</taxon>
        <taxon>Basidiomycota</taxon>
        <taxon>Agaricomycotina</taxon>
        <taxon>Agaricomycetes</taxon>
        <taxon>Agaricomycetidae</taxon>
        <taxon>Agaricales</taxon>
        <taxon>Tricholomatineae</taxon>
        <taxon>Lyophyllaceae</taxon>
        <taxon>Sphagnurus</taxon>
    </lineage>
</organism>
<dbReference type="EMBL" id="JABCKI010001014">
    <property type="protein sequence ID" value="KAG5649433.1"/>
    <property type="molecule type" value="Genomic_DNA"/>
</dbReference>
<gene>
    <name evidence="3" type="ORF">H0H81_003897</name>
</gene>
<feature type="region of interest" description="Disordered" evidence="2">
    <location>
        <begin position="228"/>
        <end position="255"/>
    </location>
</feature>
<evidence type="ECO:0000313" key="3">
    <source>
        <dbReference type="EMBL" id="KAG5649433.1"/>
    </source>
</evidence>
<feature type="region of interest" description="Disordered" evidence="2">
    <location>
        <begin position="152"/>
        <end position="188"/>
    </location>
</feature>
<feature type="compositionally biased region" description="Low complexity" evidence="2">
    <location>
        <begin position="174"/>
        <end position="187"/>
    </location>
</feature>
<dbReference type="Proteomes" id="UP000717328">
    <property type="component" value="Unassembled WGS sequence"/>
</dbReference>
<evidence type="ECO:0000256" key="2">
    <source>
        <dbReference type="SAM" id="MobiDB-lite"/>
    </source>
</evidence>
<protein>
    <submittedName>
        <fullName evidence="3">Uncharacterized protein</fullName>
    </submittedName>
</protein>
<proteinExistence type="predicted"/>
<reference evidence="3" key="1">
    <citation type="submission" date="2021-02" db="EMBL/GenBank/DDBJ databases">
        <authorList>
            <person name="Nieuwenhuis M."/>
            <person name="Van De Peppel L.J.J."/>
        </authorList>
    </citation>
    <scope>NUCLEOTIDE SEQUENCE</scope>
    <source>
        <strain evidence="3">D49</strain>
    </source>
</reference>
<name>A0A9P7GG81_9AGAR</name>
<dbReference type="AlphaFoldDB" id="A0A9P7GG81"/>
<comment type="caution">
    <text evidence="3">The sequence shown here is derived from an EMBL/GenBank/DDBJ whole genome shotgun (WGS) entry which is preliminary data.</text>
</comment>
<feature type="coiled-coil region" evidence="1">
    <location>
        <begin position="697"/>
        <end position="731"/>
    </location>
</feature>
<accession>A0A9P7GG81</accession>
<sequence length="802" mass="85673">MSSSAAPTVDPAAVPTTLAGFFNKLDVTFAVLQDDISRGGNPEDIENSLQVLEDGIGAIKEKGWPVRLRGAWKEEGVVRDALKQVVLGAQRSGSYPVLAAGMSNSERYLRDRENGRRSVALVLEDEPFPPIREEIATSFPFSFEMNVPSNVFPSSSPSPGRFERSPTLGTDLTSSRAPVSSSLSATPLPAPRKLFSEGFLRGPVYKGPLRDSVTKVTEDSSAIIVNEGTSATKDSTPRLPDVEGTTHGSPMSREVDGVHGVTLVDQRPRPRRLKLKVATPAAPVAVTTGRHAAAEGDNDIDELALVPVEGSQGRARLPEPSGVSAAGVSETQSVADEDVVEEVPKVKVDKGKRRATTPEGARRKPPKRKARSVSPEVEFVDGPEVLFGTHSTGPSFSARYLTILKPGDGTEDEGPVPVEKPRKRSRKAESSRSKARADSEERSDVEELKPSKRSRGSPVFAPFGFTKKGNPRIRSAVKDKRKFEERSDKEREAIWNVSPAFSGGFGPIPTAGCFQNFPSSDAGVWNGKTVNLRHIGKLGIDGLHRGALAVAGFSRATIRTPGCQKCHGKQPCLKVGRNITCFVCKILKKTCVSVGSPSPPSEPPAASGSKSRPPRKIASLPKKRMEVVIPHPRTGNGSFAAAYTDMSIWIRDTGAAFARPIMMPVEALTIASTSRVSADGSVGLASEAVLPVDDLTLAEVDKEVSSLRVRTDVLEEQLAREEAELLAAKGRVANSIAILGWFNARRAALARRRDDLSLGLPEESDADDPSEDEEDQLADDNEGDDIGGEGSVGGAGDDTMVG</sequence>
<evidence type="ECO:0000313" key="4">
    <source>
        <dbReference type="Proteomes" id="UP000717328"/>
    </source>
</evidence>
<feature type="compositionally biased region" description="Basic and acidic residues" evidence="2">
    <location>
        <begin position="427"/>
        <end position="450"/>
    </location>
</feature>
<keyword evidence="4" id="KW-1185">Reference proteome</keyword>